<comment type="caution">
    <text evidence="1">The sequence shown here is derived from an EMBL/GenBank/DDBJ whole genome shotgun (WGS) entry which is preliminary data.</text>
</comment>
<evidence type="ECO:0000313" key="1">
    <source>
        <dbReference type="EMBL" id="EEG28972.1"/>
    </source>
</evidence>
<evidence type="ECO:0000313" key="2">
    <source>
        <dbReference type="Proteomes" id="UP000003340"/>
    </source>
</evidence>
<reference evidence="1 2" key="1">
    <citation type="submission" date="2009-01" db="EMBL/GenBank/DDBJ databases">
        <authorList>
            <person name="Fulton L."/>
            <person name="Clifton S."/>
            <person name="Fulton B."/>
            <person name="Xu J."/>
            <person name="Minx P."/>
            <person name="Pepin K.H."/>
            <person name="Johnson M."/>
            <person name="Bhonagiri V."/>
            <person name="Nash W.E."/>
            <person name="Mardis E.R."/>
            <person name="Wilson R.K."/>
        </authorList>
    </citation>
    <scope>NUCLEOTIDE SEQUENCE [LARGE SCALE GENOMIC DNA]</scope>
    <source>
        <strain evidence="1 2">DSM 5476</strain>
    </source>
</reference>
<organism evidence="1 2">
    <name type="scientific">[Clostridium] methylpentosum DSM 5476</name>
    <dbReference type="NCBI Taxonomy" id="537013"/>
    <lineage>
        <taxon>Bacteria</taxon>
        <taxon>Bacillati</taxon>
        <taxon>Bacillota</taxon>
        <taxon>Clostridia</taxon>
        <taxon>Eubacteriales</taxon>
        <taxon>Oscillospiraceae</taxon>
        <taxon>Oscillospiraceae incertae sedis</taxon>
    </lineage>
</organism>
<name>C0EHP2_9FIRM</name>
<proteinExistence type="predicted"/>
<reference evidence="1 2" key="2">
    <citation type="submission" date="2009-02" db="EMBL/GenBank/DDBJ databases">
        <title>Draft genome sequence of Clostridium methylpentosum (DSM 5476).</title>
        <authorList>
            <person name="Sudarsanam P."/>
            <person name="Ley R."/>
            <person name="Guruge J."/>
            <person name="Turnbaugh P.J."/>
            <person name="Mahowald M."/>
            <person name="Liep D."/>
            <person name="Gordon J."/>
        </authorList>
    </citation>
    <scope>NUCLEOTIDE SEQUENCE [LARGE SCALE GENOMIC DNA]</scope>
    <source>
        <strain evidence="1 2">DSM 5476</strain>
    </source>
</reference>
<gene>
    <name evidence="1" type="ORF">CLOSTMETH_03387</name>
</gene>
<dbReference type="EMBL" id="ACEC01000119">
    <property type="protein sequence ID" value="EEG28972.1"/>
    <property type="molecule type" value="Genomic_DNA"/>
</dbReference>
<keyword evidence="2" id="KW-1185">Reference proteome</keyword>
<dbReference type="Proteomes" id="UP000003340">
    <property type="component" value="Unassembled WGS sequence"/>
</dbReference>
<sequence>MGDPPLPISFAFCGKRGLFILTGSAGGFMKRSPKGRRTAPPFWPDRFGCAGQSRKEIAHITAIQRFSAILSRPSGLVDSVTRGQSRKEVAQGAAIQKLATILRHPSGLVDPVARGSPERRLLNQRLATNRENSTLAGWSGGSYIRRPSGESIELFA</sequence>
<dbReference type="STRING" id="537013.CLOSTMETH_03387"/>
<protein>
    <submittedName>
        <fullName evidence="1">Uncharacterized protein</fullName>
    </submittedName>
</protein>
<accession>C0EHP2</accession>
<dbReference type="HOGENOM" id="CLU_1683516_0_0_9"/>
<dbReference type="AlphaFoldDB" id="C0EHP2"/>